<reference evidence="3 4" key="1">
    <citation type="submission" date="2017-03" db="EMBL/GenBank/DDBJ databases">
        <title>Complete genome sequence of Candidatus 'Thiodictyon syntrophicum' sp. nov. strain Cad16T, a photolithoautotroph purple sulfur bacterium isolated from an alpine meromictic lake.</title>
        <authorList>
            <person name="Luedin S.M."/>
            <person name="Pothier J.F."/>
            <person name="Danza F."/>
            <person name="Storelli N."/>
            <person name="Wittwer M."/>
            <person name="Tonolla M."/>
        </authorList>
    </citation>
    <scope>NUCLEOTIDE SEQUENCE [LARGE SCALE GENOMIC DNA]</scope>
    <source>
        <strain evidence="3 4">Cad16T</strain>
    </source>
</reference>
<dbReference type="PANTHER" id="PTHR37938:SF1">
    <property type="entry name" value="BLL0215 PROTEIN"/>
    <property type="match status" value="1"/>
</dbReference>
<sequence length="140" mass="15539">MSSYVESVLSANEKVEYTASVSLWAMLPLFVLGLVLLPLYGIGVLFWVVAYLRYISTELVITNKKIVAKFGFISRHTIELLLPKVESIQVNQSLVGRMLDYGSVIVAGAGNPQAPVPGISNPIEFRRKFMELQETFGSRT</sequence>
<keyword evidence="1" id="KW-0812">Transmembrane</keyword>
<organism evidence="3 4">
    <name type="scientific">Candidatus Thiodictyon syntrophicum</name>
    <dbReference type="NCBI Taxonomy" id="1166950"/>
    <lineage>
        <taxon>Bacteria</taxon>
        <taxon>Pseudomonadati</taxon>
        <taxon>Pseudomonadota</taxon>
        <taxon>Gammaproteobacteria</taxon>
        <taxon>Chromatiales</taxon>
        <taxon>Chromatiaceae</taxon>
        <taxon>Thiodictyon</taxon>
    </lineage>
</organism>
<keyword evidence="1" id="KW-0472">Membrane</keyword>
<dbReference type="InterPro" id="IPR005182">
    <property type="entry name" value="YdbS-like_PH"/>
</dbReference>
<dbReference type="AlphaFoldDB" id="A0A2K8U972"/>
<dbReference type="Proteomes" id="UP000232638">
    <property type="component" value="Chromosome"/>
</dbReference>
<keyword evidence="1" id="KW-1133">Transmembrane helix</keyword>
<proteinExistence type="predicted"/>
<dbReference type="PANTHER" id="PTHR37938">
    <property type="entry name" value="BLL0215 PROTEIN"/>
    <property type="match status" value="1"/>
</dbReference>
<accession>A0A2K8U972</accession>
<dbReference type="OrthoDB" id="3378680at2"/>
<protein>
    <recommendedName>
        <fullName evidence="2">YdbS-like PH domain-containing protein</fullName>
    </recommendedName>
</protein>
<keyword evidence="4" id="KW-1185">Reference proteome</keyword>
<evidence type="ECO:0000313" key="4">
    <source>
        <dbReference type="Proteomes" id="UP000232638"/>
    </source>
</evidence>
<dbReference type="KEGG" id="tsy:THSYN_14875"/>
<dbReference type="RefSeq" id="WP_100919853.1">
    <property type="nucleotide sequence ID" value="NZ_CP020370.1"/>
</dbReference>
<name>A0A2K8U972_9GAMM</name>
<evidence type="ECO:0000259" key="2">
    <source>
        <dbReference type="Pfam" id="PF03703"/>
    </source>
</evidence>
<evidence type="ECO:0000256" key="1">
    <source>
        <dbReference type="SAM" id="Phobius"/>
    </source>
</evidence>
<gene>
    <name evidence="3" type="ORF">THSYN_14875</name>
</gene>
<feature type="domain" description="YdbS-like PH" evidence="2">
    <location>
        <begin position="55"/>
        <end position="127"/>
    </location>
</feature>
<evidence type="ECO:0000313" key="3">
    <source>
        <dbReference type="EMBL" id="AUB82105.1"/>
    </source>
</evidence>
<dbReference type="EMBL" id="CP020370">
    <property type="protein sequence ID" value="AUB82105.1"/>
    <property type="molecule type" value="Genomic_DNA"/>
</dbReference>
<feature type="transmembrane region" description="Helical" evidence="1">
    <location>
        <begin position="23"/>
        <end position="52"/>
    </location>
</feature>
<dbReference type="Pfam" id="PF03703">
    <property type="entry name" value="bPH_2"/>
    <property type="match status" value="1"/>
</dbReference>